<dbReference type="PANTHER" id="PTHR42781">
    <property type="entry name" value="SPERMIDINE/PUTRESCINE IMPORT ATP-BINDING PROTEIN POTA"/>
    <property type="match status" value="1"/>
</dbReference>
<dbReference type="GO" id="GO:0016887">
    <property type="term" value="F:ATP hydrolysis activity"/>
    <property type="evidence" value="ECO:0007669"/>
    <property type="project" value="InterPro"/>
</dbReference>
<organism evidence="6 7">
    <name type="scientific">Desulfocucumis palustris</name>
    <dbReference type="NCBI Taxonomy" id="1898651"/>
    <lineage>
        <taxon>Bacteria</taxon>
        <taxon>Bacillati</taxon>
        <taxon>Bacillota</taxon>
        <taxon>Clostridia</taxon>
        <taxon>Eubacteriales</taxon>
        <taxon>Desulfocucumaceae</taxon>
        <taxon>Desulfocucumis</taxon>
    </lineage>
</organism>
<evidence type="ECO:0000256" key="3">
    <source>
        <dbReference type="ARBA" id="ARBA00022840"/>
    </source>
</evidence>
<evidence type="ECO:0000256" key="2">
    <source>
        <dbReference type="ARBA" id="ARBA00022741"/>
    </source>
</evidence>
<keyword evidence="2" id="KW-0547">Nucleotide-binding</keyword>
<dbReference type="InterPro" id="IPR027417">
    <property type="entry name" value="P-loop_NTPase"/>
</dbReference>
<dbReference type="FunFam" id="3.40.50.300:FF:000425">
    <property type="entry name" value="Probable ABC transporter, ATP-binding subunit"/>
    <property type="match status" value="1"/>
</dbReference>
<feature type="domain" description="ABC transporter" evidence="5">
    <location>
        <begin position="4"/>
        <end position="234"/>
    </location>
</feature>
<evidence type="ECO:0000256" key="4">
    <source>
        <dbReference type="ARBA" id="ARBA00066388"/>
    </source>
</evidence>
<dbReference type="OrthoDB" id="9802264at2"/>
<keyword evidence="1" id="KW-0813">Transport</keyword>
<dbReference type="EMBL" id="BFAV01000025">
    <property type="protein sequence ID" value="GBF32309.1"/>
    <property type="molecule type" value="Genomic_DNA"/>
</dbReference>
<dbReference type="RefSeq" id="WP_104370865.1">
    <property type="nucleotide sequence ID" value="NZ_BFAV01000025.1"/>
</dbReference>
<dbReference type="SMART" id="SM00382">
    <property type="entry name" value="AAA"/>
    <property type="match status" value="1"/>
</dbReference>
<dbReference type="GO" id="GO:0015418">
    <property type="term" value="F:ABC-type quaternary ammonium compound transporting activity"/>
    <property type="evidence" value="ECO:0007669"/>
    <property type="project" value="UniProtKB-EC"/>
</dbReference>
<accession>A0A2L2X7Z6</accession>
<dbReference type="PROSITE" id="PS00211">
    <property type="entry name" value="ABC_TRANSPORTER_1"/>
    <property type="match status" value="1"/>
</dbReference>
<reference evidence="7" key="1">
    <citation type="submission" date="2018-02" db="EMBL/GenBank/DDBJ databases">
        <title>Genome sequence of Desulfocucumis palustris strain NAW-5.</title>
        <authorList>
            <person name="Watanabe M."/>
            <person name="Kojima H."/>
            <person name="Fukui M."/>
        </authorList>
    </citation>
    <scope>NUCLEOTIDE SEQUENCE [LARGE SCALE GENOMIC DNA]</scope>
    <source>
        <strain evidence="7">NAW-5</strain>
    </source>
</reference>
<protein>
    <recommendedName>
        <fullName evidence="4">ABC-type quaternary amine transporter</fullName>
        <ecNumber evidence="4">7.6.2.9</ecNumber>
    </recommendedName>
</protein>
<sequence length="347" mass="38118">MSYVVIKDIVKSFNGAPVLDSLSLTVNRGEMATLLGPSGCGKTTLLRCVAGLTPPDRGLISIDGKDITGLAPRQREVGMVFQAYALFPNMTVYHNIAFGLKMKRLAGKEMENRVRNMIELVDLAGKEHSYPAELSGGQQQRVALARSLVLEPKVLLLDEPLNALDAKIRKNLQAELRRIQKGLNITMIMVTHDQEEAFGISDTVYIINKGRVEQAGGPGEVYAAPASRFVAEFIGNYNVMAPDEFRRLVRAENLAGGGSFAVRPEVIKILPAGAVETFKAGGNGKDGWYVEGKIDNLTVKGNCLCYRVKCGDLLINVDQLNDRELRRFDGETPVKLWIPREECISLN</sequence>
<dbReference type="PROSITE" id="PS50893">
    <property type="entry name" value="ABC_TRANSPORTER_2"/>
    <property type="match status" value="1"/>
</dbReference>
<dbReference type="AlphaFoldDB" id="A0A2L2X7Z6"/>
<comment type="caution">
    <text evidence="6">The sequence shown here is derived from an EMBL/GenBank/DDBJ whole genome shotgun (WGS) entry which is preliminary data.</text>
</comment>
<evidence type="ECO:0000313" key="7">
    <source>
        <dbReference type="Proteomes" id="UP000239549"/>
    </source>
</evidence>
<evidence type="ECO:0000259" key="5">
    <source>
        <dbReference type="PROSITE" id="PS50893"/>
    </source>
</evidence>
<dbReference type="Proteomes" id="UP000239549">
    <property type="component" value="Unassembled WGS sequence"/>
</dbReference>
<dbReference type="GO" id="GO:0005524">
    <property type="term" value="F:ATP binding"/>
    <property type="evidence" value="ECO:0007669"/>
    <property type="project" value="UniProtKB-KW"/>
</dbReference>
<dbReference type="Gene3D" id="3.40.50.300">
    <property type="entry name" value="P-loop containing nucleotide triphosphate hydrolases"/>
    <property type="match status" value="1"/>
</dbReference>
<keyword evidence="3 6" id="KW-0067">ATP-binding</keyword>
<proteinExistence type="predicted"/>
<dbReference type="PANTHER" id="PTHR42781:SF4">
    <property type="entry name" value="SPERMIDINE_PUTRESCINE IMPORT ATP-BINDING PROTEIN POTA"/>
    <property type="match status" value="1"/>
</dbReference>
<evidence type="ECO:0000256" key="1">
    <source>
        <dbReference type="ARBA" id="ARBA00022448"/>
    </source>
</evidence>
<dbReference type="Pfam" id="PF00005">
    <property type="entry name" value="ABC_tran"/>
    <property type="match status" value="1"/>
</dbReference>
<dbReference type="InterPro" id="IPR003439">
    <property type="entry name" value="ABC_transporter-like_ATP-bd"/>
</dbReference>
<evidence type="ECO:0000313" key="6">
    <source>
        <dbReference type="EMBL" id="GBF32309.1"/>
    </source>
</evidence>
<gene>
    <name evidence="6" type="ORF">DCCM_0503</name>
</gene>
<keyword evidence="7" id="KW-1185">Reference proteome</keyword>
<dbReference type="InterPro" id="IPR003593">
    <property type="entry name" value="AAA+_ATPase"/>
</dbReference>
<dbReference type="SUPFAM" id="SSF52540">
    <property type="entry name" value="P-loop containing nucleoside triphosphate hydrolases"/>
    <property type="match status" value="1"/>
</dbReference>
<name>A0A2L2X7Z6_9FIRM</name>
<dbReference type="InterPro" id="IPR017871">
    <property type="entry name" value="ABC_transporter-like_CS"/>
</dbReference>
<dbReference type="EC" id="7.6.2.9" evidence="4"/>
<dbReference type="InterPro" id="IPR050093">
    <property type="entry name" value="ABC_SmlMolc_Importer"/>
</dbReference>